<keyword evidence="2" id="KW-1185">Reference proteome</keyword>
<name>A0A3M7RVA5_BRAPC</name>
<dbReference type="AlphaFoldDB" id="A0A3M7RVA5"/>
<accession>A0A3M7RVA5</accession>
<dbReference type="EMBL" id="REGN01002533">
    <property type="protein sequence ID" value="RNA27501.1"/>
    <property type="molecule type" value="Genomic_DNA"/>
</dbReference>
<evidence type="ECO:0000313" key="1">
    <source>
        <dbReference type="EMBL" id="RNA27501.1"/>
    </source>
</evidence>
<evidence type="ECO:0000313" key="2">
    <source>
        <dbReference type="Proteomes" id="UP000276133"/>
    </source>
</evidence>
<reference evidence="1 2" key="1">
    <citation type="journal article" date="2018" name="Sci. Rep.">
        <title>Genomic signatures of local adaptation to the degree of environmental predictability in rotifers.</title>
        <authorList>
            <person name="Franch-Gras L."/>
            <person name="Hahn C."/>
            <person name="Garcia-Roger E.M."/>
            <person name="Carmona M.J."/>
            <person name="Serra M."/>
            <person name="Gomez A."/>
        </authorList>
    </citation>
    <scope>NUCLEOTIDE SEQUENCE [LARGE SCALE GENOMIC DNA]</scope>
    <source>
        <strain evidence="1">HYR1</strain>
    </source>
</reference>
<organism evidence="1 2">
    <name type="scientific">Brachionus plicatilis</name>
    <name type="common">Marine rotifer</name>
    <name type="synonym">Brachionus muelleri</name>
    <dbReference type="NCBI Taxonomy" id="10195"/>
    <lineage>
        <taxon>Eukaryota</taxon>
        <taxon>Metazoa</taxon>
        <taxon>Spiralia</taxon>
        <taxon>Gnathifera</taxon>
        <taxon>Rotifera</taxon>
        <taxon>Eurotatoria</taxon>
        <taxon>Monogononta</taxon>
        <taxon>Pseudotrocha</taxon>
        <taxon>Ploima</taxon>
        <taxon>Brachionidae</taxon>
        <taxon>Brachionus</taxon>
    </lineage>
</organism>
<proteinExistence type="predicted"/>
<gene>
    <name evidence="1" type="ORF">BpHYR1_050270</name>
</gene>
<dbReference type="Proteomes" id="UP000276133">
    <property type="component" value="Unassembled WGS sequence"/>
</dbReference>
<protein>
    <submittedName>
        <fullName evidence="1">Uncharacterized protein</fullName>
    </submittedName>
</protein>
<sequence>MKFCFVHFLAWLGNIFSSVRALFKGATIILLPQIFKLRRSMAKCRGVCRLENNLALAQQLLDSCSNMPSLIKQNLPYLIKIKVKNISFSQTIYYMKIINIDCLKNFNPGNY</sequence>
<comment type="caution">
    <text evidence="1">The sequence shown here is derived from an EMBL/GenBank/DDBJ whole genome shotgun (WGS) entry which is preliminary data.</text>
</comment>